<organism evidence="4 5">
    <name type="scientific">Pisciglobus halotolerans</name>
    <dbReference type="NCBI Taxonomy" id="745365"/>
    <lineage>
        <taxon>Bacteria</taxon>
        <taxon>Bacillati</taxon>
        <taxon>Bacillota</taxon>
        <taxon>Bacilli</taxon>
        <taxon>Lactobacillales</taxon>
        <taxon>Carnobacteriaceae</taxon>
    </lineage>
</organism>
<gene>
    <name evidence="4" type="ORF">SAMN04489868_1397</name>
</gene>
<keyword evidence="2" id="KW-0472">Membrane</keyword>
<keyword evidence="5" id="KW-1185">Reference proteome</keyword>
<name>A0A1I3DJ50_9LACT</name>
<dbReference type="Proteomes" id="UP000198668">
    <property type="component" value="Unassembled WGS sequence"/>
</dbReference>
<proteinExistence type="inferred from homology"/>
<evidence type="ECO:0000259" key="3">
    <source>
        <dbReference type="Pfam" id="PF03109"/>
    </source>
</evidence>
<dbReference type="InterPro" id="IPR004147">
    <property type="entry name" value="ABC1_dom"/>
</dbReference>
<feature type="transmembrane region" description="Helical" evidence="2">
    <location>
        <begin position="503"/>
        <end position="525"/>
    </location>
</feature>
<keyword evidence="2" id="KW-0812">Transmembrane</keyword>
<dbReference type="PANTHER" id="PTHR10566">
    <property type="entry name" value="CHAPERONE-ACTIVITY OF BC1 COMPLEX CABC1 -RELATED"/>
    <property type="match status" value="1"/>
</dbReference>
<accession>A0A1I3DJ50</accession>
<dbReference type="InterPro" id="IPR011009">
    <property type="entry name" value="Kinase-like_dom_sf"/>
</dbReference>
<dbReference type="InterPro" id="IPR050154">
    <property type="entry name" value="UbiB_kinase"/>
</dbReference>
<reference evidence="4 5" key="1">
    <citation type="submission" date="2016-10" db="EMBL/GenBank/DDBJ databases">
        <authorList>
            <person name="de Groot N.N."/>
        </authorList>
    </citation>
    <scope>NUCLEOTIDE SEQUENCE [LARGE SCALE GENOMIC DNA]</scope>
    <source>
        <strain evidence="4 5">DSM 27630</strain>
    </source>
</reference>
<dbReference type="CDD" id="cd05121">
    <property type="entry name" value="ABC1_ADCK3-like"/>
    <property type="match status" value="1"/>
</dbReference>
<evidence type="ECO:0000256" key="2">
    <source>
        <dbReference type="SAM" id="Phobius"/>
    </source>
</evidence>
<dbReference type="RefSeq" id="WP_092093404.1">
    <property type="nucleotide sequence ID" value="NZ_FOQE01000039.1"/>
</dbReference>
<dbReference type="Pfam" id="PF03109">
    <property type="entry name" value="ABC1"/>
    <property type="match status" value="1"/>
</dbReference>
<keyword evidence="2" id="KW-1133">Transmembrane helix</keyword>
<keyword evidence="4" id="KW-0830">Ubiquinone</keyword>
<feature type="domain" description="ABC1 atypical kinase-like" evidence="3">
    <location>
        <begin position="74"/>
        <end position="317"/>
    </location>
</feature>
<dbReference type="Gene3D" id="1.10.510.10">
    <property type="entry name" value="Transferase(Phosphotransferase) domain 1"/>
    <property type="match status" value="1"/>
</dbReference>
<dbReference type="OrthoDB" id="9795390at2"/>
<evidence type="ECO:0000313" key="5">
    <source>
        <dbReference type="Proteomes" id="UP000198668"/>
    </source>
</evidence>
<dbReference type="SUPFAM" id="SSF56112">
    <property type="entry name" value="Protein kinase-like (PK-like)"/>
    <property type="match status" value="1"/>
</dbReference>
<dbReference type="PANTHER" id="PTHR10566:SF113">
    <property type="entry name" value="PROTEIN ACTIVITY OF BC1 COMPLEX KINASE 7, CHLOROPLASTIC"/>
    <property type="match status" value="1"/>
</dbReference>
<evidence type="ECO:0000313" key="4">
    <source>
        <dbReference type="EMBL" id="SFH86521.1"/>
    </source>
</evidence>
<feature type="transmembrane region" description="Helical" evidence="2">
    <location>
        <begin position="477"/>
        <end position="497"/>
    </location>
</feature>
<dbReference type="EMBL" id="FOQE01000039">
    <property type="protein sequence ID" value="SFH86521.1"/>
    <property type="molecule type" value="Genomic_DNA"/>
</dbReference>
<protein>
    <submittedName>
        <fullName evidence="4">Ubiquinone biosynthesis protein</fullName>
    </submittedName>
</protein>
<sequence>MASRDRLRQIVSVLGSYGFGHIYHTKIRSQNKKQDPVNLRKAFEELGPSFIKIGQILSTRRDLLPKSYIQELSKLQDAAPQFPFEQIQTIFKEDFGKDLMEVFDEIEQVPIASASVSQVHRGKLKNGEEVILKVQRPDIEKSLVEDINLFIRIVDKAPNIFKEFLVDPKEVFEEILSSSKRELDFRNEAMAMVKFKELNQRIACVGVPKPYLQYSSKRVIMQEYIDGIKIMDKKQLLAEGYDMEDVSKKLLLSFLSQIFRDGYFHGDPHPGNLMIKEGKIFFIDFGIMGELSPQHREALNGLLQALVFQDLDQVMNLLLSLGIQHGRIDQTHFYDDLSYLIDKYVTTNFSQLKIGTLIADMMEVTRKYRLSMPSDFTVMVRALTVLEGVLTDIYSEINIVGMAKEYLKESNEFSIIGPVSKEKVLLSALKVSKDMVKLPSNLAVFLDHLNNGRTKIKIDIVNMDEKWIGLNKMVNRIVFALIISALILSSALIIFATEKTGTSIVGLSFFVGAGLLGLWLLISIIRSGRM</sequence>
<dbReference type="AlphaFoldDB" id="A0A1I3DJ50"/>
<comment type="similarity">
    <text evidence="1">Belongs to the protein kinase superfamily. ADCK protein kinase family.</text>
</comment>
<evidence type="ECO:0000256" key="1">
    <source>
        <dbReference type="ARBA" id="ARBA00009670"/>
    </source>
</evidence>